<feature type="domain" description="TolB N-terminal" evidence="8">
    <location>
        <begin position="26"/>
        <end position="127"/>
    </location>
</feature>
<comment type="subunit">
    <text evidence="7">The Tol-Pal system is composed of five core proteins: the inner membrane proteins TolA, TolQ and TolR, the periplasmic protein TolB and the outer membrane protein Pal. They form a network linking the inner and outer membranes and the peptidoglycan layer.</text>
</comment>
<reference evidence="9 10" key="1">
    <citation type="journal article" date="2017" name="Front. Microbiol.">
        <title>Genome of Ca. Pandoraea novymonadis, an Endosymbiotic Bacterium of the Trypanosomatid Novymonas esmeraldas.</title>
        <authorList>
            <person name="Kostygov A.Y."/>
            <person name="Butenko A."/>
            <person name="Nenarokova A."/>
            <person name="Tashyreva D."/>
            <person name="Flegontov P."/>
            <person name="Lukes J."/>
            <person name="Yurchenko V."/>
        </authorList>
    </citation>
    <scope>NUCLEOTIDE SEQUENCE [LARGE SCALE GENOMIC DNA]</scope>
    <source>
        <strain evidence="9 10">E262</strain>
    </source>
</reference>
<dbReference type="NCBIfam" id="TIGR02800">
    <property type="entry name" value="propeller_TolB"/>
    <property type="match status" value="1"/>
</dbReference>
<dbReference type="Pfam" id="PF04052">
    <property type="entry name" value="TolB_N"/>
    <property type="match status" value="1"/>
</dbReference>
<evidence type="ECO:0000256" key="6">
    <source>
        <dbReference type="ARBA" id="ARBA00023306"/>
    </source>
</evidence>
<dbReference type="PANTHER" id="PTHR36842:SF1">
    <property type="entry name" value="PROTEIN TOLB"/>
    <property type="match status" value="1"/>
</dbReference>
<evidence type="ECO:0000313" key="10">
    <source>
        <dbReference type="Proteomes" id="UP000242660"/>
    </source>
</evidence>
<keyword evidence="5 7" id="KW-0574">Periplasm</keyword>
<evidence type="ECO:0000256" key="1">
    <source>
        <dbReference type="ARBA" id="ARBA00004418"/>
    </source>
</evidence>
<keyword evidence="10" id="KW-1185">Reference proteome</keyword>
<dbReference type="Gene3D" id="2.120.10.30">
    <property type="entry name" value="TolB, C-terminal domain"/>
    <property type="match status" value="1"/>
</dbReference>
<dbReference type="Pfam" id="PF07676">
    <property type="entry name" value="PD40"/>
    <property type="match status" value="4"/>
</dbReference>
<accession>A0ABX5FEY9</accession>
<evidence type="ECO:0000256" key="3">
    <source>
        <dbReference type="ARBA" id="ARBA00022618"/>
    </source>
</evidence>
<keyword evidence="3 7" id="KW-0132">Cell division</keyword>
<dbReference type="InterPro" id="IPR014167">
    <property type="entry name" value="Tol-Pal_TolB"/>
</dbReference>
<evidence type="ECO:0000256" key="2">
    <source>
        <dbReference type="ARBA" id="ARBA00009820"/>
    </source>
</evidence>
<organism evidence="9 10">
    <name type="scientific">Candidatus Pandoraea novymonadis</name>
    <dbReference type="NCBI Taxonomy" id="1808959"/>
    <lineage>
        <taxon>Bacteria</taxon>
        <taxon>Pseudomonadati</taxon>
        <taxon>Pseudomonadota</taxon>
        <taxon>Betaproteobacteria</taxon>
        <taxon>Burkholderiales</taxon>
        <taxon>Burkholderiaceae</taxon>
        <taxon>Pandoraea</taxon>
    </lineage>
</organism>
<keyword evidence="6 7" id="KW-0131">Cell cycle</keyword>
<dbReference type="SUPFAM" id="SSF69304">
    <property type="entry name" value="Tricorn protease N-terminal domain"/>
    <property type="match status" value="1"/>
</dbReference>
<comment type="similarity">
    <text evidence="2 7">Belongs to the TolB family.</text>
</comment>
<evidence type="ECO:0000313" key="9">
    <source>
        <dbReference type="EMBL" id="PSB92280.1"/>
    </source>
</evidence>
<dbReference type="InterPro" id="IPR011042">
    <property type="entry name" value="6-blade_b-propeller_TolB-like"/>
</dbReference>
<protein>
    <recommendedName>
        <fullName evidence="7">Tol-Pal system protein TolB</fullName>
    </recommendedName>
</protein>
<evidence type="ECO:0000256" key="5">
    <source>
        <dbReference type="ARBA" id="ARBA00022764"/>
    </source>
</evidence>
<gene>
    <name evidence="7 9" type="primary">tolB</name>
    <name evidence="9" type="ORF">BZL35_00516</name>
</gene>
<comment type="caution">
    <text evidence="9">The sequence shown here is derived from an EMBL/GenBank/DDBJ whole genome shotgun (WGS) entry which is preliminary data.</text>
</comment>
<dbReference type="EMBL" id="MUHY01000001">
    <property type="protein sequence ID" value="PSB92280.1"/>
    <property type="molecule type" value="Genomic_DNA"/>
</dbReference>
<dbReference type="HAMAP" id="MF_00671">
    <property type="entry name" value="TolB"/>
    <property type="match status" value="1"/>
</dbReference>
<dbReference type="Proteomes" id="UP000242660">
    <property type="component" value="Unassembled WGS sequence"/>
</dbReference>
<dbReference type="InterPro" id="IPR011659">
    <property type="entry name" value="WD40"/>
</dbReference>
<evidence type="ECO:0000256" key="7">
    <source>
        <dbReference type="HAMAP-Rule" id="MF_00671"/>
    </source>
</evidence>
<evidence type="ECO:0000256" key="4">
    <source>
        <dbReference type="ARBA" id="ARBA00022729"/>
    </source>
</evidence>
<sequence length="429" mass="47134">MQDSILYVLRALVITWVTTTVAHAQLTVDIKGIGSNRHPIAVANFKNINDSTHTLIVDIVRADLTSSGRFIQVPVEGQIIGENDMVSLSSWQTKGANSLITGSVTKRENGTYDVKFRLYDIIHQQSLGGLSITATSENLRLTAHKIADYVYQKLLGDRGIFSTRLSYVVRTGNIYQLQISDSDGKNAKIAMNSLEPLISIAWAPDGRKIAYVSFERQKPIIYIHDLPTGNRTVLANEKGNNSAPSWAPDGKTLAIALSRDGNTSVYSVNAQGGNFNRLSIGNNIDTEPQFSPDGKWIYFTSDRGGSPQIYRMPSEGESESAATRITFKGNYNVSPRLSPDGKLLAYISRQGDGYKLTTQNLISGDVINLTDSDQNESPSFSANSKHILYATKVNGRKNIATVSVDGYVRKTFSIRGDEVREPSWGPFTQ</sequence>
<keyword evidence="4 7" id="KW-0732">Signal</keyword>
<evidence type="ECO:0000259" key="8">
    <source>
        <dbReference type="Pfam" id="PF04052"/>
    </source>
</evidence>
<dbReference type="Gene3D" id="3.40.50.10070">
    <property type="entry name" value="TolB, N-terminal domain"/>
    <property type="match status" value="1"/>
</dbReference>
<dbReference type="PANTHER" id="PTHR36842">
    <property type="entry name" value="PROTEIN TOLB HOMOLOG"/>
    <property type="match status" value="1"/>
</dbReference>
<comment type="subcellular location">
    <subcellularLocation>
        <location evidence="1 7">Periplasm</location>
    </subcellularLocation>
</comment>
<dbReference type="RefSeq" id="WP_106182592.1">
    <property type="nucleotide sequence ID" value="NZ_MUHY01000001.1"/>
</dbReference>
<name>A0ABX5FEY9_9BURK</name>
<comment type="function">
    <text evidence="7">Part of the Tol-Pal system, which plays a role in outer membrane invagination during cell division and is important for maintaining outer membrane integrity.</text>
</comment>
<dbReference type="SUPFAM" id="SSF52964">
    <property type="entry name" value="TolB, N-terminal domain"/>
    <property type="match status" value="1"/>
</dbReference>
<proteinExistence type="inferred from homology"/>
<dbReference type="InterPro" id="IPR007195">
    <property type="entry name" value="TolB_N"/>
</dbReference>